<name>A0ABV5ST51_9MICO</name>
<keyword evidence="4" id="KW-1185">Reference proteome</keyword>
<dbReference type="Pfam" id="PF23636">
    <property type="entry name" value="DUF7144"/>
    <property type="match status" value="1"/>
</dbReference>
<feature type="transmembrane region" description="Helical" evidence="1">
    <location>
        <begin position="84"/>
        <end position="100"/>
    </location>
</feature>
<feature type="transmembrane region" description="Helical" evidence="1">
    <location>
        <begin position="12"/>
        <end position="37"/>
    </location>
</feature>
<comment type="caution">
    <text evidence="3">The sequence shown here is derived from an EMBL/GenBank/DDBJ whole genome shotgun (WGS) entry which is preliminary data.</text>
</comment>
<proteinExistence type="predicted"/>
<feature type="transmembrane region" description="Helical" evidence="1">
    <location>
        <begin position="57"/>
        <end position="77"/>
    </location>
</feature>
<accession>A0ABV5ST51</accession>
<dbReference type="EMBL" id="JBHMBL010000003">
    <property type="protein sequence ID" value="MFB9643382.1"/>
    <property type="molecule type" value="Genomic_DNA"/>
</dbReference>
<dbReference type="RefSeq" id="WP_157425155.1">
    <property type="nucleotide sequence ID" value="NZ_BAAANI010000004.1"/>
</dbReference>
<keyword evidence="1" id="KW-0812">Transmembrane</keyword>
<keyword evidence="1" id="KW-1133">Transmembrane helix</keyword>
<feature type="domain" description="DUF7144" evidence="2">
    <location>
        <begin position="12"/>
        <end position="126"/>
    </location>
</feature>
<keyword evidence="1" id="KW-0472">Membrane</keyword>
<protein>
    <recommendedName>
        <fullName evidence="2">DUF7144 domain-containing protein</fullName>
    </recommendedName>
</protein>
<gene>
    <name evidence="3" type="ORF">ACFFQV_13875</name>
</gene>
<evidence type="ECO:0000313" key="3">
    <source>
        <dbReference type="EMBL" id="MFB9643382.1"/>
    </source>
</evidence>
<reference evidence="3 4" key="1">
    <citation type="submission" date="2024-09" db="EMBL/GenBank/DDBJ databases">
        <authorList>
            <person name="Sun Q."/>
            <person name="Mori K."/>
        </authorList>
    </citation>
    <scope>NUCLEOTIDE SEQUENCE [LARGE SCALE GENOMIC DNA]</scope>
    <source>
        <strain evidence="3 4">JCM 14321</strain>
    </source>
</reference>
<organism evidence="3 4">
    <name type="scientific">Agromyces lapidis</name>
    <dbReference type="NCBI Taxonomy" id="279574"/>
    <lineage>
        <taxon>Bacteria</taxon>
        <taxon>Bacillati</taxon>
        <taxon>Actinomycetota</taxon>
        <taxon>Actinomycetes</taxon>
        <taxon>Micrococcales</taxon>
        <taxon>Microbacteriaceae</taxon>
        <taxon>Agromyces</taxon>
    </lineage>
</organism>
<feature type="transmembrane region" description="Helical" evidence="1">
    <location>
        <begin position="106"/>
        <end position="124"/>
    </location>
</feature>
<sequence length="134" mass="14583">MSDTETTGWVGWGYFAAIMLLVAGIFDAIYGLMAIIGPDSAYFLTNEGLFLMDVSGWGWWHMIIGIALILASLALFAGATWARVVAIILAIVNAIGQLFLLPSQPWWSLIVIVLDILVIYALTVHGKELRKAAS</sequence>
<evidence type="ECO:0000256" key="1">
    <source>
        <dbReference type="SAM" id="Phobius"/>
    </source>
</evidence>
<evidence type="ECO:0000259" key="2">
    <source>
        <dbReference type="Pfam" id="PF23636"/>
    </source>
</evidence>
<dbReference type="InterPro" id="IPR055568">
    <property type="entry name" value="DUF7144"/>
</dbReference>
<dbReference type="Proteomes" id="UP001589667">
    <property type="component" value="Unassembled WGS sequence"/>
</dbReference>
<evidence type="ECO:0000313" key="4">
    <source>
        <dbReference type="Proteomes" id="UP001589667"/>
    </source>
</evidence>